<organism evidence="2 3">
    <name type="scientific">Ficus carica</name>
    <name type="common">Common fig</name>
    <dbReference type="NCBI Taxonomy" id="3494"/>
    <lineage>
        <taxon>Eukaryota</taxon>
        <taxon>Viridiplantae</taxon>
        <taxon>Streptophyta</taxon>
        <taxon>Embryophyta</taxon>
        <taxon>Tracheophyta</taxon>
        <taxon>Spermatophyta</taxon>
        <taxon>Magnoliopsida</taxon>
        <taxon>eudicotyledons</taxon>
        <taxon>Gunneridae</taxon>
        <taxon>Pentapetalae</taxon>
        <taxon>rosids</taxon>
        <taxon>fabids</taxon>
        <taxon>Rosales</taxon>
        <taxon>Moraceae</taxon>
        <taxon>Ficeae</taxon>
        <taxon>Ficus</taxon>
    </lineage>
</organism>
<gene>
    <name evidence="2" type="ORF">TIFTF001_018830</name>
</gene>
<sequence>MVELAGGHPVYSVDYFTSAVTPRYLAALRREFQISAEAGANSAERSPYAAERERLLHPDQLLHPLGQELCNRAAVRGLPEFVQDEVGSLVDGLLLLPGLQGDVHHQMPRLRQAVQTPVVLRGRSVAARASCPERTPSGREGSGGIPEGLCMDSGAAHTEEECGHGGRPLEFSRGRTGPTHAAQPCQP</sequence>
<evidence type="ECO:0000313" key="3">
    <source>
        <dbReference type="Proteomes" id="UP001187192"/>
    </source>
</evidence>
<protein>
    <submittedName>
        <fullName evidence="2">Uncharacterized protein</fullName>
    </submittedName>
</protein>
<dbReference type="Proteomes" id="UP001187192">
    <property type="component" value="Unassembled WGS sequence"/>
</dbReference>
<proteinExistence type="predicted"/>
<dbReference type="EMBL" id="BTGU01000031">
    <property type="protein sequence ID" value="GMN49660.1"/>
    <property type="molecule type" value="Genomic_DNA"/>
</dbReference>
<reference evidence="2" key="1">
    <citation type="submission" date="2023-07" db="EMBL/GenBank/DDBJ databases">
        <title>draft genome sequence of fig (Ficus carica).</title>
        <authorList>
            <person name="Takahashi T."/>
            <person name="Nishimura K."/>
        </authorList>
    </citation>
    <scope>NUCLEOTIDE SEQUENCE</scope>
</reference>
<comment type="caution">
    <text evidence="2">The sequence shown here is derived from an EMBL/GenBank/DDBJ whole genome shotgun (WGS) entry which is preliminary data.</text>
</comment>
<evidence type="ECO:0000313" key="2">
    <source>
        <dbReference type="EMBL" id="GMN49660.1"/>
    </source>
</evidence>
<keyword evidence="3" id="KW-1185">Reference proteome</keyword>
<dbReference type="AlphaFoldDB" id="A0AA88D9M2"/>
<accession>A0AA88D9M2</accession>
<evidence type="ECO:0000256" key="1">
    <source>
        <dbReference type="SAM" id="MobiDB-lite"/>
    </source>
</evidence>
<feature type="region of interest" description="Disordered" evidence="1">
    <location>
        <begin position="127"/>
        <end position="187"/>
    </location>
</feature>
<name>A0AA88D9M2_FICCA</name>